<keyword evidence="2" id="KW-1185">Reference proteome</keyword>
<dbReference type="EMBL" id="JBBKZT010000050">
    <property type="protein sequence ID" value="MEJ8852579.1"/>
    <property type="molecule type" value="Genomic_DNA"/>
</dbReference>
<dbReference type="RefSeq" id="WP_340348523.1">
    <property type="nucleotide sequence ID" value="NZ_JBBKZT010000050.1"/>
</dbReference>
<proteinExistence type="predicted"/>
<gene>
    <name evidence="1" type="ORF">WKW82_38630</name>
</gene>
<evidence type="ECO:0000313" key="1">
    <source>
        <dbReference type="EMBL" id="MEJ8852579.1"/>
    </source>
</evidence>
<comment type="caution">
    <text evidence="1">The sequence shown here is derived from an EMBL/GenBank/DDBJ whole genome shotgun (WGS) entry which is preliminary data.</text>
</comment>
<reference evidence="1 2" key="1">
    <citation type="submission" date="2024-03" db="EMBL/GenBank/DDBJ databases">
        <title>Novel species of the genus Variovorax.</title>
        <authorList>
            <person name="Liu Q."/>
            <person name="Xin Y.-H."/>
        </authorList>
    </citation>
    <scope>NUCLEOTIDE SEQUENCE [LARGE SCALE GENOMIC DNA]</scope>
    <source>
        <strain evidence="1 2">KACC 18900</strain>
    </source>
</reference>
<protein>
    <submittedName>
        <fullName evidence="1">Uncharacterized protein</fullName>
    </submittedName>
</protein>
<accession>A0ABU8WYT6</accession>
<sequence length="217" mass="23501">MFQYRISLAQMRRGAYERGIARSHCMGRHKLADLRALAEQHGWLDAQTPFPEDAEIAAAVGAPKLAASTVSTLESHRERIAGWLGQGLQGTTDPGGAEAQSRLPGSYSSAYRMIVALRGECPPGIPVPLSFAPGEAAQVDSGAGPMLRKLGCFRLTMPDGPNKTLGQIKCKFERLQRSGVQQANRRRRRFRARGVLTVILLLQTMRGSSASDAQNCG</sequence>
<organism evidence="1 2">
    <name type="scientific">Variovorax rhizosphaerae</name>
    <dbReference type="NCBI Taxonomy" id="1836200"/>
    <lineage>
        <taxon>Bacteria</taxon>
        <taxon>Pseudomonadati</taxon>
        <taxon>Pseudomonadota</taxon>
        <taxon>Betaproteobacteria</taxon>
        <taxon>Burkholderiales</taxon>
        <taxon>Comamonadaceae</taxon>
        <taxon>Variovorax</taxon>
    </lineage>
</organism>
<name>A0ABU8WYT6_9BURK</name>
<dbReference type="Proteomes" id="UP001385892">
    <property type="component" value="Unassembled WGS sequence"/>
</dbReference>
<evidence type="ECO:0000313" key="2">
    <source>
        <dbReference type="Proteomes" id="UP001385892"/>
    </source>
</evidence>